<protein>
    <submittedName>
        <fullName evidence="1">Uncharacterized protein</fullName>
    </submittedName>
</protein>
<evidence type="ECO:0000313" key="1">
    <source>
        <dbReference type="EMBL" id="WEW56452.1"/>
    </source>
</evidence>
<dbReference type="AlphaFoldDB" id="A0AAF0DFC9"/>
<accession>A0AAF0DFC9</accession>
<dbReference type="Proteomes" id="UP001219355">
    <property type="component" value="Chromosome 1"/>
</dbReference>
<dbReference type="EMBL" id="CP120627">
    <property type="protein sequence ID" value="WEW56452.1"/>
    <property type="molecule type" value="Genomic_DNA"/>
</dbReference>
<keyword evidence="2" id="KW-1185">Reference proteome</keyword>
<name>A0AAF0DFC9_9EURO</name>
<organism evidence="1 2">
    <name type="scientific">Emydomyces testavorans</name>
    <dbReference type="NCBI Taxonomy" id="2070801"/>
    <lineage>
        <taxon>Eukaryota</taxon>
        <taxon>Fungi</taxon>
        <taxon>Dikarya</taxon>
        <taxon>Ascomycota</taxon>
        <taxon>Pezizomycotina</taxon>
        <taxon>Eurotiomycetes</taxon>
        <taxon>Eurotiomycetidae</taxon>
        <taxon>Onygenales</taxon>
        <taxon>Nannizziopsiaceae</taxon>
        <taxon>Emydomyces</taxon>
    </lineage>
</organism>
<gene>
    <name evidence="1" type="ORF">PRK78_001896</name>
</gene>
<reference evidence="1" key="1">
    <citation type="submission" date="2023-03" db="EMBL/GenBank/DDBJ databases">
        <title>Emydomyces testavorans Genome Sequence.</title>
        <authorList>
            <person name="Hoyer L."/>
        </authorList>
    </citation>
    <scope>NUCLEOTIDE SEQUENCE</scope>
    <source>
        <strain evidence="1">16-2883</strain>
    </source>
</reference>
<proteinExistence type="predicted"/>
<evidence type="ECO:0000313" key="2">
    <source>
        <dbReference type="Proteomes" id="UP001219355"/>
    </source>
</evidence>
<sequence length="66" mass="7457">MNSMITDADFIFRGVQWAASRGYNIVPTEFLQRYVKSVDVRRAVTKNLAFKASFGATLMLAAFSEF</sequence>